<accession>A0AAV4XJU0</accession>
<evidence type="ECO:0000256" key="4">
    <source>
        <dbReference type="ARBA" id="ARBA00023157"/>
    </source>
</evidence>
<dbReference type="PROSITE" id="PS01209">
    <property type="entry name" value="LDLRA_1"/>
    <property type="match status" value="1"/>
</dbReference>
<dbReference type="InterPro" id="IPR051588">
    <property type="entry name" value="Cobalamin_Transport"/>
</dbReference>
<evidence type="ECO:0000256" key="6">
    <source>
        <dbReference type="PIRSR" id="PIRSR602157-2"/>
    </source>
</evidence>
<evidence type="ECO:0000313" key="10">
    <source>
        <dbReference type="Proteomes" id="UP001054945"/>
    </source>
</evidence>
<keyword evidence="4 6" id="KW-1015">Disulfide bond</keyword>
<comment type="subcellular location">
    <subcellularLocation>
        <location evidence="1">Secreted</location>
    </subcellularLocation>
</comment>
<feature type="binding site" evidence="5">
    <location>
        <begin position="520"/>
        <end position="521"/>
    </location>
    <ligand>
        <name>cyanocob(III)alamin</name>
        <dbReference type="ChEBI" id="CHEBI:17439"/>
    </ligand>
</feature>
<keyword evidence="3 8" id="KW-0732">Signal</keyword>
<dbReference type="PANTHER" id="PTHR10559">
    <property type="entry name" value="TRANSCOBALAMIN-1/GASTRIC INTRINSIC FACTOR"/>
    <property type="match status" value="1"/>
</dbReference>
<sequence>MKLLVTFIFLFGCLLSAVICENCKIVTSQSGTIYEVTNIVYSDYFYDEEYERCWKLPIPAGKYIRLKINGIGQDSPNCKEALVKISVAGTTEEYSFGASHNYKHLITALNNVTVTHTYYNFCPSSLDLNYTIQDIECINADSFHCDNYTCIPRSKVCNGFDDCKNGADEVGCETGISTIKGVVEARNNAISWLKKQRSASWGWNDYTSRAVVALYLTSDANFNGKIFEEELMAKQTELKTAVALLKSSITKNDLSMFINGLLVTCHNARQFYGNNLVQLLRNQVKESNGFTHPLVYLALCNAHESWPLKAISDINYVLNISSDYLFVEDLQAMAVMAVSCSLNNSESVGKLNSSTTLTLYQHTINRFKKLIQNGHFGNVYTTALLTQALLSSGQERSKDWNLNATINYLMDSLNSPSIDFLSTYLILPILNRKSLIDVSKVNCSSNPRKHGDDPVSEINEHLGSKMQVQYSLYIGDEKDIIHTIFLRVPENYTAAEVMERAEVEDPKYKFKWKTISDKMYVYDIANVINDPEVGKFWLLYIGEANQSKSLAHVTTSPDALTLNADAHLVFWYKTVTL</sequence>
<dbReference type="Pfam" id="PF00057">
    <property type="entry name" value="Ldl_recept_a"/>
    <property type="match status" value="1"/>
</dbReference>
<reference evidence="9 10" key="1">
    <citation type="submission" date="2021-06" db="EMBL/GenBank/DDBJ databases">
        <title>Caerostris extrusa draft genome.</title>
        <authorList>
            <person name="Kono N."/>
            <person name="Arakawa K."/>
        </authorList>
    </citation>
    <scope>NUCLEOTIDE SEQUENCE [LARGE SCALE GENOMIC DNA]</scope>
</reference>
<evidence type="ECO:0000313" key="9">
    <source>
        <dbReference type="EMBL" id="GIY94922.1"/>
    </source>
</evidence>
<feature type="disulfide bond" evidence="7">
    <location>
        <begin position="145"/>
        <end position="163"/>
    </location>
</feature>
<dbReference type="Pfam" id="PF01122">
    <property type="entry name" value="Cobalamin_bind"/>
    <property type="match status" value="1"/>
</dbReference>
<dbReference type="InterPro" id="IPR002157">
    <property type="entry name" value="Cbl-bd_prot"/>
</dbReference>
<evidence type="ECO:0000256" key="5">
    <source>
        <dbReference type="PIRSR" id="PIRSR602157-1"/>
    </source>
</evidence>
<feature type="binding site" evidence="5">
    <location>
        <position position="378"/>
    </location>
    <ligand>
        <name>cyanocob(III)alamin</name>
        <dbReference type="ChEBI" id="CHEBI:17439"/>
    </ligand>
</feature>
<evidence type="ECO:0000256" key="1">
    <source>
        <dbReference type="ARBA" id="ARBA00004613"/>
    </source>
</evidence>
<protein>
    <submittedName>
        <fullName evidence="9">Uncharacterized protein CG3556</fullName>
    </submittedName>
</protein>
<keyword evidence="10" id="KW-1185">Reference proteome</keyword>
<comment type="caution">
    <text evidence="9">The sequence shown here is derived from an EMBL/GenBank/DDBJ whole genome shotgun (WGS) entry which is preliminary data.</text>
</comment>
<dbReference type="Proteomes" id="UP001054945">
    <property type="component" value="Unassembled WGS sequence"/>
</dbReference>
<comment type="caution">
    <text evidence="7">Lacks conserved residue(s) required for the propagation of feature annotation.</text>
</comment>
<evidence type="ECO:0000256" key="7">
    <source>
        <dbReference type="PROSITE-ProRule" id="PRU00124"/>
    </source>
</evidence>
<dbReference type="SUPFAM" id="SSF57424">
    <property type="entry name" value="LDL receptor-like module"/>
    <property type="match status" value="1"/>
</dbReference>
<evidence type="ECO:0000256" key="3">
    <source>
        <dbReference type="ARBA" id="ARBA00022729"/>
    </source>
</evidence>
<dbReference type="CDD" id="cd00112">
    <property type="entry name" value="LDLa"/>
    <property type="match status" value="1"/>
</dbReference>
<gene>
    <name evidence="9" type="primary">CG3556_0</name>
    <name evidence="9" type="ORF">CEXT_129231</name>
</gene>
<keyword evidence="5" id="KW-0170">Cobalt</keyword>
<name>A0AAV4XJU0_CAEEX</name>
<proteinExistence type="predicted"/>
<dbReference type="PROSITE" id="PS50068">
    <property type="entry name" value="LDLRA_2"/>
    <property type="match status" value="1"/>
</dbReference>
<dbReference type="GO" id="GO:0015889">
    <property type="term" value="P:cobalamin transport"/>
    <property type="evidence" value="ECO:0007669"/>
    <property type="project" value="InterPro"/>
</dbReference>
<dbReference type="InterPro" id="IPR023415">
    <property type="entry name" value="LDLR_class-A_CS"/>
</dbReference>
<dbReference type="InterPro" id="IPR036055">
    <property type="entry name" value="LDL_receptor-like_sf"/>
</dbReference>
<feature type="disulfide bond" evidence="7">
    <location>
        <begin position="157"/>
        <end position="172"/>
    </location>
</feature>
<feature type="binding site" evidence="5">
    <location>
        <begin position="537"/>
        <end position="539"/>
    </location>
    <ligand>
        <name>cyanocob(III)alamin</name>
        <dbReference type="ChEBI" id="CHEBI:17439"/>
    </ligand>
</feature>
<feature type="disulfide bond" evidence="6">
    <location>
        <begin position="300"/>
        <end position="340"/>
    </location>
</feature>
<organism evidence="9 10">
    <name type="scientific">Caerostris extrusa</name>
    <name type="common">Bark spider</name>
    <name type="synonym">Caerostris bankana</name>
    <dbReference type="NCBI Taxonomy" id="172846"/>
    <lineage>
        <taxon>Eukaryota</taxon>
        <taxon>Metazoa</taxon>
        <taxon>Ecdysozoa</taxon>
        <taxon>Arthropoda</taxon>
        <taxon>Chelicerata</taxon>
        <taxon>Arachnida</taxon>
        <taxon>Araneae</taxon>
        <taxon>Araneomorphae</taxon>
        <taxon>Entelegynae</taxon>
        <taxon>Araneoidea</taxon>
        <taxon>Araneidae</taxon>
        <taxon>Caerostris</taxon>
    </lineage>
</organism>
<evidence type="ECO:0000256" key="8">
    <source>
        <dbReference type="SAM" id="SignalP"/>
    </source>
</evidence>
<keyword evidence="2" id="KW-0964">Secreted</keyword>
<feature type="signal peptide" evidence="8">
    <location>
        <begin position="1"/>
        <end position="20"/>
    </location>
</feature>
<evidence type="ECO:0000256" key="2">
    <source>
        <dbReference type="ARBA" id="ARBA00022525"/>
    </source>
</evidence>
<dbReference type="Gene3D" id="4.10.400.10">
    <property type="entry name" value="Low-density Lipoprotein Receptor"/>
    <property type="match status" value="1"/>
</dbReference>
<dbReference type="GO" id="GO:0005615">
    <property type="term" value="C:extracellular space"/>
    <property type="evidence" value="ECO:0007669"/>
    <property type="project" value="TreeGrafter"/>
</dbReference>
<dbReference type="InterPro" id="IPR002172">
    <property type="entry name" value="LDrepeatLR_classA_rpt"/>
</dbReference>
<dbReference type="Gene3D" id="1.50.10.20">
    <property type="match status" value="1"/>
</dbReference>
<dbReference type="SMART" id="SM00192">
    <property type="entry name" value="LDLa"/>
    <property type="match status" value="1"/>
</dbReference>
<feature type="binding site" evidence="5">
    <location>
        <position position="329"/>
    </location>
    <ligand>
        <name>cyanocob(III)alamin</name>
        <dbReference type="ChEBI" id="CHEBI:17439"/>
    </ligand>
</feature>
<dbReference type="EMBL" id="BPLR01017843">
    <property type="protein sequence ID" value="GIY94922.1"/>
    <property type="molecule type" value="Genomic_DNA"/>
</dbReference>
<feature type="chain" id="PRO_5043495476" evidence="8">
    <location>
        <begin position="21"/>
        <end position="577"/>
    </location>
</feature>
<dbReference type="GO" id="GO:0031419">
    <property type="term" value="F:cobalamin binding"/>
    <property type="evidence" value="ECO:0007669"/>
    <property type="project" value="InterPro"/>
</dbReference>
<dbReference type="Gene3D" id="2.170.130.30">
    <property type="match status" value="1"/>
</dbReference>
<dbReference type="PANTHER" id="PTHR10559:SF18">
    <property type="entry name" value="TRANSCOBALAMIN II"/>
    <property type="match status" value="1"/>
</dbReference>
<dbReference type="AlphaFoldDB" id="A0AAV4XJU0"/>